<dbReference type="Pfam" id="PF00704">
    <property type="entry name" value="Glyco_hydro_18"/>
    <property type="match status" value="1"/>
</dbReference>
<dbReference type="EMBL" id="JAXOVC010000002">
    <property type="protein sequence ID" value="KAK4505683.1"/>
    <property type="molecule type" value="Genomic_DNA"/>
</dbReference>
<evidence type="ECO:0000259" key="2">
    <source>
        <dbReference type="PROSITE" id="PS51910"/>
    </source>
</evidence>
<dbReference type="Proteomes" id="UP001305779">
    <property type="component" value="Unassembled WGS sequence"/>
</dbReference>
<accession>A0ABR0EWX5</accession>
<gene>
    <name evidence="3" type="ORF">PRZ48_003648</name>
</gene>
<dbReference type="PANTHER" id="PTHR11177:SF333">
    <property type="entry name" value="CHITINASE"/>
    <property type="match status" value="1"/>
</dbReference>
<evidence type="ECO:0000256" key="1">
    <source>
        <dbReference type="SAM" id="SignalP"/>
    </source>
</evidence>
<feature type="domain" description="GH18" evidence="2">
    <location>
        <begin position="124"/>
        <end position="262"/>
    </location>
</feature>
<evidence type="ECO:0000313" key="4">
    <source>
        <dbReference type="Proteomes" id="UP001305779"/>
    </source>
</evidence>
<evidence type="ECO:0000313" key="3">
    <source>
        <dbReference type="EMBL" id="KAK4505683.1"/>
    </source>
</evidence>
<dbReference type="SUPFAM" id="SSF51445">
    <property type="entry name" value="(Trans)glycosidases"/>
    <property type="match status" value="1"/>
</dbReference>
<keyword evidence="1" id="KW-0732">Signal</keyword>
<name>A0ABR0EWX5_ZASCE</name>
<dbReference type="Gene3D" id="3.20.20.80">
    <property type="entry name" value="Glycosidases"/>
    <property type="match status" value="1"/>
</dbReference>
<proteinExistence type="predicted"/>
<feature type="chain" id="PRO_5045397191" description="GH18 domain-containing protein" evidence="1">
    <location>
        <begin position="29"/>
        <end position="262"/>
    </location>
</feature>
<organism evidence="3 4">
    <name type="scientific">Zasmidium cellare</name>
    <name type="common">Wine cellar mold</name>
    <name type="synonym">Racodium cellare</name>
    <dbReference type="NCBI Taxonomy" id="395010"/>
    <lineage>
        <taxon>Eukaryota</taxon>
        <taxon>Fungi</taxon>
        <taxon>Dikarya</taxon>
        <taxon>Ascomycota</taxon>
        <taxon>Pezizomycotina</taxon>
        <taxon>Dothideomycetes</taxon>
        <taxon>Dothideomycetidae</taxon>
        <taxon>Mycosphaerellales</taxon>
        <taxon>Mycosphaerellaceae</taxon>
        <taxon>Zasmidium</taxon>
    </lineage>
</organism>
<keyword evidence="4" id="KW-1185">Reference proteome</keyword>
<reference evidence="3 4" key="1">
    <citation type="journal article" date="2023" name="G3 (Bethesda)">
        <title>A chromosome-level genome assembly of Zasmidium syzygii isolated from banana leaves.</title>
        <authorList>
            <person name="van Westerhoven A.C."/>
            <person name="Mehrabi R."/>
            <person name="Talebi R."/>
            <person name="Steentjes M.B.F."/>
            <person name="Corcolon B."/>
            <person name="Chong P.A."/>
            <person name="Kema G.H.J."/>
            <person name="Seidl M.F."/>
        </authorList>
    </citation>
    <scope>NUCLEOTIDE SEQUENCE [LARGE SCALE GENOMIC DNA]</scope>
    <source>
        <strain evidence="3 4">P124</strain>
    </source>
</reference>
<comment type="caution">
    <text evidence="3">The sequence shown here is derived from an EMBL/GenBank/DDBJ whole genome shotgun (WGS) entry which is preliminary data.</text>
</comment>
<feature type="signal peptide" evidence="1">
    <location>
        <begin position="1"/>
        <end position="28"/>
    </location>
</feature>
<dbReference type="PROSITE" id="PS51910">
    <property type="entry name" value="GH18_2"/>
    <property type="match status" value="1"/>
</dbReference>
<dbReference type="InterPro" id="IPR050314">
    <property type="entry name" value="Glycosyl_Hydrlase_18"/>
</dbReference>
<protein>
    <recommendedName>
        <fullName evidence="2">GH18 domain-containing protein</fullName>
    </recommendedName>
</protein>
<dbReference type="InterPro" id="IPR001223">
    <property type="entry name" value="Glyco_hydro18_cat"/>
</dbReference>
<sequence length="262" mass="28593">MKASPRWPQVAVLVLSLGVLALFSQSLSRSPQYQPANSQKFVSARDSFDLIRRAATIPPTQQNPNIDPPVPIISLSSDYISNITASKTQSSRRALNSNGAEEGFGLCKIVPPPSCAYGGGTTNGRTIGYYQASNTYNRVCNKISPSQIITSNYTHLYFAFASLDPSSYAVTPANSQDVPLYKQFTALKNSKLQTWIAIGGFDFSDPGTSSFTTWSNLTSTSSNRAKFISSLQSFMSQYGFQGVDLDWEYPSTPERGGQRADM</sequence>
<dbReference type="PANTHER" id="PTHR11177">
    <property type="entry name" value="CHITINASE"/>
    <property type="match status" value="1"/>
</dbReference>
<dbReference type="InterPro" id="IPR017853">
    <property type="entry name" value="GH"/>
</dbReference>